<dbReference type="PRINTS" id="PR00040">
    <property type="entry name" value="HTHMERR"/>
</dbReference>
<dbReference type="EMBL" id="CP032698">
    <property type="protein sequence ID" value="AYG85269.1"/>
    <property type="molecule type" value="Genomic_DNA"/>
</dbReference>
<evidence type="ECO:0000256" key="1">
    <source>
        <dbReference type="ARBA" id="ARBA00023125"/>
    </source>
</evidence>
<dbReference type="Gene3D" id="1.10.1660.10">
    <property type="match status" value="1"/>
</dbReference>
<dbReference type="SMART" id="SM00422">
    <property type="entry name" value="HTH_MERR"/>
    <property type="match status" value="1"/>
</dbReference>
<reference evidence="3 4" key="1">
    <citation type="submission" date="2018-10" db="EMBL/GenBank/DDBJ databases">
        <title>Relationship between Morphology and Antimicrobial Activity in Streptomyces.</title>
        <authorList>
            <person name="Kang H.J."/>
            <person name="Kim S.B."/>
        </authorList>
    </citation>
    <scope>NUCLEOTIDE SEQUENCE [LARGE SCALE GENOMIC DNA]</scope>
    <source>
        <strain evidence="3 4">BH38</strain>
    </source>
</reference>
<keyword evidence="4" id="KW-1185">Reference proteome</keyword>
<dbReference type="InterPro" id="IPR009061">
    <property type="entry name" value="DNA-bd_dom_put_sf"/>
</dbReference>
<dbReference type="AlphaFoldDB" id="A0A387HNW5"/>
<dbReference type="InterPro" id="IPR047057">
    <property type="entry name" value="MerR_fam"/>
</dbReference>
<evidence type="ECO:0000313" key="3">
    <source>
        <dbReference type="EMBL" id="AYG85269.1"/>
    </source>
</evidence>
<dbReference type="Pfam" id="PF13411">
    <property type="entry name" value="MerR_1"/>
    <property type="match status" value="1"/>
</dbReference>
<keyword evidence="1" id="KW-0238">DNA-binding</keyword>
<dbReference type="PROSITE" id="PS50937">
    <property type="entry name" value="HTH_MERR_2"/>
    <property type="match status" value="1"/>
</dbReference>
<sequence length="107" mass="11865">MGYTVGQVSALAGVTVRTLHHYDTAGLLRPRQRSGAGYRRYDDADLARLQQILFYRELGFPLDDIAELLADQQAGALKHLRARRGRSSLGVKTVIITPGHNVIRPEP</sequence>
<dbReference type="KEGG" id="shun:DWB77_07486"/>
<dbReference type="PANTHER" id="PTHR30204:SF90">
    <property type="entry name" value="HTH-TYPE TRANSCRIPTIONAL ACTIVATOR MTA"/>
    <property type="match status" value="1"/>
</dbReference>
<name>A0A387HNW5_9ACTN</name>
<dbReference type="PANTHER" id="PTHR30204">
    <property type="entry name" value="REDOX-CYCLING DRUG-SENSING TRANSCRIPTIONAL ACTIVATOR SOXR"/>
    <property type="match status" value="1"/>
</dbReference>
<organism evidence="3 4">
    <name type="scientific">Streptomyces hundungensis</name>
    <dbReference type="NCBI Taxonomy" id="1077946"/>
    <lineage>
        <taxon>Bacteria</taxon>
        <taxon>Bacillati</taxon>
        <taxon>Actinomycetota</taxon>
        <taxon>Actinomycetes</taxon>
        <taxon>Kitasatosporales</taxon>
        <taxon>Streptomycetaceae</taxon>
        <taxon>Streptomyces</taxon>
    </lineage>
</organism>
<protein>
    <submittedName>
        <fullName evidence="3">HTH-type transcriptional activator TipA</fullName>
    </submittedName>
</protein>
<dbReference type="GO" id="GO:0003700">
    <property type="term" value="F:DNA-binding transcription factor activity"/>
    <property type="evidence" value="ECO:0007669"/>
    <property type="project" value="InterPro"/>
</dbReference>
<feature type="domain" description="HTH merR-type" evidence="2">
    <location>
        <begin position="1"/>
        <end position="71"/>
    </location>
</feature>
<dbReference type="InterPro" id="IPR000551">
    <property type="entry name" value="MerR-type_HTH_dom"/>
</dbReference>
<dbReference type="SUPFAM" id="SSF46955">
    <property type="entry name" value="Putative DNA-binding domain"/>
    <property type="match status" value="1"/>
</dbReference>
<proteinExistence type="predicted"/>
<dbReference type="CDD" id="cd01106">
    <property type="entry name" value="HTH_TipAL-Mta"/>
    <property type="match status" value="1"/>
</dbReference>
<dbReference type="GO" id="GO:0003677">
    <property type="term" value="F:DNA binding"/>
    <property type="evidence" value="ECO:0007669"/>
    <property type="project" value="UniProtKB-KW"/>
</dbReference>
<dbReference type="Proteomes" id="UP000271554">
    <property type="component" value="Chromosome"/>
</dbReference>
<evidence type="ECO:0000259" key="2">
    <source>
        <dbReference type="PROSITE" id="PS50937"/>
    </source>
</evidence>
<dbReference type="PROSITE" id="PS00552">
    <property type="entry name" value="HTH_MERR_1"/>
    <property type="match status" value="1"/>
</dbReference>
<evidence type="ECO:0000313" key="4">
    <source>
        <dbReference type="Proteomes" id="UP000271554"/>
    </source>
</evidence>
<accession>A0A387HNW5</accession>
<gene>
    <name evidence="3" type="primary">tipA_2</name>
    <name evidence="3" type="ORF">DWB77_07486</name>
</gene>